<keyword evidence="1" id="KW-0732">Signal</keyword>
<protein>
    <submittedName>
        <fullName evidence="2">Uncharacterized protein</fullName>
    </submittedName>
</protein>
<feature type="chain" id="PRO_5043561828" evidence="1">
    <location>
        <begin position="22"/>
        <end position="228"/>
    </location>
</feature>
<evidence type="ECO:0000313" key="2">
    <source>
        <dbReference type="EMBL" id="CAL1296988.1"/>
    </source>
</evidence>
<organism evidence="2 3">
    <name type="scientific">Larinioides sclopetarius</name>
    <dbReference type="NCBI Taxonomy" id="280406"/>
    <lineage>
        <taxon>Eukaryota</taxon>
        <taxon>Metazoa</taxon>
        <taxon>Ecdysozoa</taxon>
        <taxon>Arthropoda</taxon>
        <taxon>Chelicerata</taxon>
        <taxon>Arachnida</taxon>
        <taxon>Araneae</taxon>
        <taxon>Araneomorphae</taxon>
        <taxon>Entelegynae</taxon>
        <taxon>Araneoidea</taxon>
        <taxon>Araneidae</taxon>
        <taxon>Larinioides</taxon>
    </lineage>
</organism>
<dbReference type="Proteomes" id="UP001497382">
    <property type="component" value="Unassembled WGS sequence"/>
</dbReference>
<comment type="caution">
    <text evidence="2">The sequence shown here is derived from an EMBL/GenBank/DDBJ whole genome shotgun (WGS) entry which is preliminary data.</text>
</comment>
<feature type="signal peptide" evidence="1">
    <location>
        <begin position="1"/>
        <end position="21"/>
    </location>
</feature>
<accession>A0AAV2BNM3</accession>
<dbReference type="AlphaFoldDB" id="A0AAV2BNM3"/>
<sequence>MTQKVLLLSLSVLLIVKVTLGEIDCKKGPFKQCKRPKMFDEIPTEVSDFNELCAETKSYLRCTKDYQDECGTKLITLYHSPGIFEASYNTISDACEDGTLLNLVATENLKCFNETFGKTNCRVEAGVFVEPIMKREREDENYEYTFGLFCLDETHATDCVVRAVLENCGEIAGEATYEFIRRSKTLEYACSVEEAQAVLEALENLDLSEDKKKSMSVLLEKMVEENSK</sequence>
<gene>
    <name evidence="2" type="ORF">LARSCL_LOCUS20035</name>
</gene>
<evidence type="ECO:0000256" key="1">
    <source>
        <dbReference type="SAM" id="SignalP"/>
    </source>
</evidence>
<keyword evidence="3" id="KW-1185">Reference proteome</keyword>
<reference evidence="2 3" key="1">
    <citation type="submission" date="2024-04" db="EMBL/GenBank/DDBJ databases">
        <authorList>
            <person name="Rising A."/>
            <person name="Reimegard J."/>
            <person name="Sonavane S."/>
            <person name="Akerstrom W."/>
            <person name="Nylinder S."/>
            <person name="Hedman E."/>
            <person name="Kallberg Y."/>
        </authorList>
    </citation>
    <scope>NUCLEOTIDE SEQUENCE [LARGE SCALE GENOMIC DNA]</scope>
</reference>
<proteinExistence type="predicted"/>
<dbReference type="EMBL" id="CAXIEN010000410">
    <property type="protein sequence ID" value="CAL1296988.1"/>
    <property type="molecule type" value="Genomic_DNA"/>
</dbReference>
<evidence type="ECO:0000313" key="3">
    <source>
        <dbReference type="Proteomes" id="UP001497382"/>
    </source>
</evidence>
<name>A0AAV2BNM3_9ARAC</name>